<sequence>MDATRIIAIRHGETAWNVDTRIQGQLDIPLNETGEWQARQLGRALSAEPIAAVYASDLQRAHRTAEHVAEAVGGVDVQPITGLRERLFGTFEGLTFHDIESTLPEQAHLWRTRVPDFAPEGGESLLQFRERVLDTLHQLAARHPGEQIVLVAHGGVMDVLYRAATGQELQAPRTWKTGNAVINRLLWTPESVTLIGWADDSHLDPGTLDDTTT</sequence>
<dbReference type="Proteomes" id="UP000464787">
    <property type="component" value="Chromosome"/>
</dbReference>
<dbReference type="InterPro" id="IPR013078">
    <property type="entry name" value="His_Pase_superF_clade-1"/>
</dbReference>
<dbReference type="PANTHER" id="PTHR48100">
    <property type="entry name" value="BROAD-SPECIFICITY PHOSPHATASE YOR283W-RELATED"/>
    <property type="match status" value="1"/>
</dbReference>
<gene>
    <name evidence="3" type="ORF">GT347_10605</name>
</gene>
<feature type="active site" description="Tele-phosphohistidine intermediate" evidence="1">
    <location>
        <position position="11"/>
    </location>
</feature>
<dbReference type="AlphaFoldDB" id="A0A857J3A4"/>
<reference evidence="3 4" key="1">
    <citation type="submission" date="2020-01" db="EMBL/GenBank/DDBJ databases">
        <title>Genome sequencing of strain KACC 21265.</title>
        <authorList>
            <person name="Heo J."/>
            <person name="Kim S.-J."/>
            <person name="Kim J.-S."/>
            <person name="Hong S.-B."/>
            <person name="Kwon S.-W."/>
        </authorList>
    </citation>
    <scope>NUCLEOTIDE SEQUENCE [LARGE SCALE GENOMIC DNA]</scope>
    <source>
        <strain evidence="3 4">KACC 21265</strain>
    </source>
</reference>
<feature type="binding site" evidence="2">
    <location>
        <position position="60"/>
    </location>
    <ligand>
        <name>substrate</name>
    </ligand>
</feature>
<name>A0A857J3A4_9BURK</name>
<dbReference type="SUPFAM" id="SSF53254">
    <property type="entry name" value="Phosphoglycerate mutase-like"/>
    <property type="match status" value="1"/>
</dbReference>
<protein>
    <submittedName>
        <fullName evidence="3">Histidine phosphatase family protein</fullName>
    </submittedName>
</protein>
<dbReference type="EMBL" id="CP047650">
    <property type="protein sequence ID" value="QHI98404.1"/>
    <property type="molecule type" value="Genomic_DNA"/>
</dbReference>
<feature type="active site" description="Proton donor/acceptor" evidence="1">
    <location>
        <position position="85"/>
    </location>
</feature>
<dbReference type="Gene3D" id="3.40.50.1240">
    <property type="entry name" value="Phosphoglycerate mutase-like"/>
    <property type="match status" value="1"/>
</dbReference>
<dbReference type="Pfam" id="PF00300">
    <property type="entry name" value="His_Phos_1"/>
    <property type="match status" value="1"/>
</dbReference>
<dbReference type="SMART" id="SM00855">
    <property type="entry name" value="PGAM"/>
    <property type="match status" value="1"/>
</dbReference>
<dbReference type="GO" id="GO:0016791">
    <property type="term" value="F:phosphatase activity"/>
    <property type="evidence" value="ECO:0007669"/>
    <property type="project" value="TreeGrafter"/>
</dbReference>
<dbReference type="CDD" id="cd07067">
    <property type="entry name" value="HP_PGM_like"/>
    <property type="match status" value="1"/>
</dbReference>
<evidence type="ECO:0000313" key="3">
    <source>
        <dbReference type="EMBL" id="QHI98404.1"/>
    </source>
</evidence>
<dbReference type="RefSeq" id="WP_160551921.1">
    <property type="nucleotide sequence ID" value="NZ_CP047650.1"/>
</dbReference>
<keyword evidence="4" id="KW-1185">Reference proteome</keyword>
<organism evidence="3 4">
    <name type="scientific">Xylophilus rhododendri</name>
    <dbReference type="NCBI Taxonomy" id="2697032"/>
    <lineage>
        <taxon>Bacteria</taxon>
        <taxon>Pseudomonadati</taxon>
        <taxon>Pseudomonadota</taxon>
        <taxon>Betaproteobacteria</taxon>
        <taxon>Burkholderiales</taxon>
        <taxon>Xylophilus</taxon>
    </lineage>
</organism>
<dbReference type="InterPro" id="IPR029033">
    <property type="entry name" value="His_PPase_superfam"/>
</dbReference>
<dbReference type="KEGG" id="xyk:GT347_10605"/>
<feature type="binding site" evidence="2">
    <location>
        <begin position="10"/>
        <end position="17"/>
    </location>
    <ligand>
        <name>substrate</name>
    </ligand>
</feature>
<evidence type="ECO:0000256" key="1">
    <source>
        <dbReference type="PIRSR" id="PIRSR613078-1"/>
    </source>
</evidence>
<evidence type="ECO:0000256" key="2">
    <source>
        <dbReference type="PIRSR" id="PIRSR613078-2"/>
    </source>
</evidence>
<proteinExistence type="predicted"/>
<evidence type="ECO:0000313" key="4">
    <source>
        <dbReference type="Proteomes" id="UP000464787"/>
    </source>
</evidence>
<dbReference type="InterPro" id="IPR050275">
    <property type="entry name" value="PGM_Phosphatase"/>
</dbReference>
<accession>A0A857J3A4</accession>